<accession>A0A239E2U0</accession>
<protein>
    <submittedName>
        <fullName evidence="4">Arginase family enzyme</fullName>
    </submittedName>
</protein>
<dbReference type="GO" id="GO:0046872">
    <property type="term" value="F:metal ion binding"/>
    <property type="evidence" value="ECO:0007669"/>
    <property type="project" value="UniProtKB-KW"/>
</dbReference>
<dbReference type="InterPro" id="IPR006035">
    <property type="entry name" value="Ureohydrolase"/>
</dbReference>
<dbReference type="EMBL" id="FZOK01000008">
    <property type="protein sequence ID" value="SNS39055.1"/>
    <property type="molecule type" value="Genomic_DNA"/>
</dbReference>
<dbReference type="InterPro" id="IPR023696">
    <property type="entry name" value="Ureohydrolase_dom_sf"/>
</dbReference>
<dbReference type="Gene3D" id="3.40.800.10">
    <property type="entry name" value="Ureohydrolase domain"/>
    <property type="match status" value="1"/>
</dbReference>
<reference evidence="5" key="1">
    <citation type="submission" date="2017-06" db="EMBL/GenBank/DDBJ databases">
        <authorList>
            <person name="Varghese N."/>
            <person name="Submissions S."/>
        </authorList>
    </citation>
    <scope>NUCLEOTIDE SEQUENCE [LARGE SCALE GENOMIC DNA]</scope>
    <source>
        <strain evidence="5">5C</strain>
    </source>
</reference>
<dbReference type="Pfam" id="PF00491">
    <property type="entry name" value="Arginase"/>
    <property type="match status" value="1"/>
</dbReference>
<evidence type="ECO:0000256" key="3">
    <source>
        <dbReference type="PROSITE-ProRule" id="PRU00742"/>
    </source>
</evidence>
<evidence type="ECO:0000313" key="4">
    <source>
        <dbReference type="EMBL" id="SNS39055.1"/>
    </source>
</evidence>
<dbReference type="RefSeq" id="WP_089240465.1">
    <property type="nucleotide sequence ID" value="NZ_FZOK01000008.1"/>
</dbReference>
<dbReference type="SUPFAM" id="SSF52768">
    <property type="entry name" value="Arginase/deacetylase"/>
    <property type="match status" value="1"/>
</dbReference>
<dbReference type="CDD" id="cd09988">
    <property type="entry name" value="Formimidoylglutamase"/>
    <property type="match status" value="1"/>
</dbReference>
<dbReference type="PROSITE" id="PS51409">
    <property type="entry name" value="ARGINASE_2"/>
    <property type="match status" value="1"/>
</dbReference>
<organism evidence="4 5">
    <name type="scientific">Belliella buryatensis</name>
    <dbReference type="NCBI Taxonomy" id="1500549"/>
    <lineage>
        <taxon>Bacteria</taxon>
        <taxon>Pseudomonadati</taxon>
        <taxon>Bacteroidota</taxon>
        <taxon>Cytophagia</taxon>
        <taxon>Cytophagales</taxon>
        <taxon>Cyclobacteriaceae</taxon>
        <taxon>Belliella</taxon>
    </lineage>
</organism>
<dbReference type="PANTHER" id="PTHR11358:SF26">
    <property type="entry name" value="GUANIDINO ACID HYDROLASE, MITOCHONDRIAL"/>
    <property type="match status" value="1"/>
</dbReference>
<evidence type="ECO:0000313" key="5">
    <source>
        <dbReference type="Proteomes" id="UP000198480"/>
    </source>
</evidence>
<dbReference type="AlphaFoldDB" id="A0A239E2U0"/>
<keyword evidence="1" id="KW-0479">Metal-binding</keyword>
<name>A0A239E2U0_9BACT</name>
<keyword evidence="5" id="KW-1185">Reference proteome</keyword>
<dbReference type="GO" id="GO:0033389">
    <property type="term" value="P:putrescine biosynthetic process from arginine, via agmatine"/>
    <property type="evidence" value="ECO:0007669"/>
    <property type="project" value="TreeGrafter"/>
</dbReference>
<keyword evidence="2" id="KW-0378">Hydrolase</keyword>
<dbReference type="PANTHER" id="PTHR11358">
    <property type="entry name" value="ARGINASE/AGMATINASE"/>
    <property type="match status" value="1"/>
</dbReference>
<dbReference type="GO" id="GO:0008783">
    <property type="term" value="F:agmatinase activity"/>
    <property type="evidence" value="ECO:0007669"/>
    <property type="project" value="TreeGrafter"/>
</dbReference>
<evidence type="ECO:0000256" key="2">
    <source>
        <dbReference type="ARBA" id="ARBA00022801"/>
    </source>
</evidence>
<sequence>MNLKSFFDPVAEEITSQKYAHNSFFNYIHYYGETFPDIKGVQLAIIGLKEKRGMPQANTIERAATEIREKLYQLKKGEGLYKIVDLGDLRIGESLQESIEIIRAIGEFLIKKQILPIFIGGSHDLDFGQYLSYQGMKKLVSMVTIDAKIDMEEDGLPYQSHTQNIILHQPNFLFNYTHLAYQSFLVDKDLINVMEKLYFDHIRLGNLRSNFKEIEPLVRNADLLSFDVAAIQSADAPGAADAQPFGLTGEEACQICRFAGMNEKLSSFGVYGYQPYYDDTRNKTASVIATMIWYFIEGFYDRKDSLSFKSNDYTKYTVSLDSNPSLIVFYKSKRSEKWWMEIPQNDIDRFDRTTIIPCSYKDYQMAQSGEIPERWINAQLKLF</sequence>
<gene>
    <name evidence="4" type="ORF">SAMN06295967_108169</name>
</gene>
<proteinExistence type="inferred from homology"/>
<dbReference type="OrthoDB" id="931936at2"/>
<evidence type="ECO:0000256" key="1">
    <source>
        <dbReference type="ARBA" id="ARBA00022723"/>
    </source>
</evidence>
<dbReference type="Proteomes" id="UP000198480">
    <property type="component" value="Unassembled WGS sequence"/>
</dbReference>
<comment type="similarity">
    <text evidence="3">Belongs to the arginase family.</text>
</comment>